<name>A0A1H3XW33_9BURK</name>
<dbReference type="Proteomes" id="UP000198638">
    <property type="component" value="Unassembled WGS sequence"/>
</dbReference>
<keyword evidence="3" id="KW-1185">Reference proteome</keyword>
<dbReference type="STRING" id="83784.SAMN05192564_10136"/>
<dbReference type="AlphaFoldDB" id="A0A1H3XW33"/>
<proteinExistence type="predicted"/>
<feature type="compositionally biased region" description="Basic residues" evidence="1">
    <location>
        <begin position="129"/>
        <end position="142"/>
    </location>
</feature>
<feature type="region of interest" description="Disordered" evidence="1">
    <location>
        <begin position="102"/>
        <end position="156"/>
    </location>
</feature>
<protein>
    <submittedName>
        <fullName evidence="2">Uncharacterized protein</fullName>
    </submittedName>
</protein>
<accession>A0A1H3XW33</accession>
<reference evidence="3" key="1">
    <citation type="submission" date="2016-10" db="EMBL/GenBank/DDBJ databases">
        <authorList>
            <person name="Varghese N."/>
            <person name="Submissions S."/>
        </authorList>
    </citation>
    <scope>NUCLEOTIDE SEQUENCE [LARGE SCALE GENOMIC DNA]</scope>
    <source>
        <strain evidence="3">LMG 24000</strain>
    </source>
</reference>
<sequence>MNARHRVPATGSARAMRTAILGTPARKTMPAPHAFASLAYSGAQSERSLTLRRRETRRAATRAARPRMQSRRSGTQRYLTCALPDSAAQHARYAAFFATRRSPPRRHGAAGCAREPRRTPACHRDRASRGRSRRPGTTRCARRNAGADVAENQARGLRMPLRRRWTAGIPKSCPRRGAHRRARACAPEPGAARGTMSALLRLSVSSAS</sequence>
<dbReference type="EMBL" id="FNRQ01000001">
    <property type="protein sequence ID" value="SEA03440.1"/>
    <property type="molecule type" value="Genomic_DNA"/>
</dbReference>
<evidence type="ECO:0000313" key="2">
    <source>
        <dbReference type="EMBL" id="SEA03440.1"/>
    </source>
</evidence>
<evidence type="ECO:0000313" key="3">
    <source>
        <dbReference type="Proteomes" id="UP000198638"/>
    </source>
</evidence>
<organism evidence="2 3">
    <name type="scientific">Paraburkholderia sartisoli</name>
    <dbReference type="NCBI Taxonomy" id="83784"/>
    <lineage>
        <taxon>Bacteria</taxon>
        <taxon>Pseudomonadati</taxon>
        <taxon>Pseudomonadota</taxon>
        <taxon>Betaproteobacteria</taxon>
        <taxon>Burkholderiales</taxon>
        <taxon>Burkholderiaceae</taxon>
        <taxon>Paraburkholderia</taxon>
    </lineage>
</organism>
<gene>
    <name evidence="2" type="ORF">SAMN05192564_10136</name>
</gene>
<evidence type="ECO:0000256" key="1">
    <source>
        <dbReference type="SAM" id="MobiDB-lite"/>
    </source>
</evidence>
<feature type="compositionally biased region" description="Basic and acidic residues" evidence="1">
    <location>
        <begin position="114"/>
        <end position="128"/>
    </location>
</feature>